<evidence type="ECO:0000313" key="2">
    <source>
        <dbReference type="Proteomes" id="UP001177003"/>
    </source>
</evidence>
<dbReference type="AlphaFoldDB" id="A0AA36E4J6"/>
<sequence>MKLKVQGQLAIYETTRLVRSVCIIMVLETWRWREEIGFSFPFPVKSDDGLQCKMTTQCSKYDVSLDHFSCMIHCNGNMDDNIKINIGPPNRHFVTFKFNHVLNNGETHVTPPCRGHAEEYRLPYTASGVMWCCQWSSIRLKKTSS</sequence>
<proteinExistence type="predicted"/>
<name>A0AA36E4J6_LACSI</name>
<evidence type="ECO:0000313" key="1">
    <source>
        <dbReference type="EMBL" id="CAI9281983.1"/>
    </source>
</evidence>
<protein>
    <submittedName>
        <fullName evidence="1">Uncharacterized protein</fullName>
    </submittedName>
</protein>
<dbReference type="EMBL" id="OX465080">
    <property type="protein sequence ID" value="CAI9281983.1"/>
    <property type="molecule type" value="Genomic_DNA"/>
</dbReference>
<gene>
    <name evidence="1" type="ORF">LSALG_LOCUS21648</name>
</gene>
<keyword evidence="2" id="KW-1185">Reference proteome</keyword>
<organism evidence="1 2">
    <name type="scientific">Lactuca saligna</name>
    <name type="common">Willowleaf lettuce</name>
    <dbReference type="NCBI Taxonomy" id="75948"/>
    <lineage>
        <taxon>Eukaryota</taxon>
        <taxon>Viridiplantae</taxon>
        <taxon>Streptophyta</taxon>
        <taxon>Embryophyta</taxon>
        <taxon>Tracheophyta</taxon>
        <taxon>Spermatophyta</taxon>
        <taxon>Magnoliopsida</taxon>
        <taxon>eudicotyledons</taxon>
        <taxon>Gunneridae</taxon>
        <taxon>Pentapetalae</taxon>
        <taxon>asterids</taxon>
        <taxon>campanulids</taxon>
        <taxon>Asterales</taxon>
        <taxon>Asteraceae</taxon>
        <taxon>Cichorioideae</taxon>
        <taxon>Cichorieae</taxon>
        <taxon>Lactucinae</taxon>
        <taxon>Lactuca</taxon>
    </lineage>
</organism>
<dbReference type="Proteomes" id="UP001177003">
    <property type="component" value="Chromosome 4"/>
</dbReference>
<accession>A0AA36E4J6</accession>
<reference evidence="1" key="1">
    <citation type="submission" date="2023-04" db="EMBL/GenBank/DDBJ databases">
        <authorList>
            <person name="Vijverberg K."/>
            <person name="Xiong W."/>
            <person name="Schranz E."/>
        </authorList>
    </citation>
    <scope>NUCLEOTIDE SEQUENCE</scope>
</reference>